<sequence>MPILPLVMAGNPSSTGSRWPLAQLLRLGQDLITLPTCPCCGGAATDRHRPCGDCLKRWAWPEALLHGSEPMRFWAVGLYQQSWRSQLLACRQNPLPGVLHCAAEHLLTGLCWEGNPPVLMPIPGWKRRGNPLPEAFSLSLSQCSGWPQVQWLKKQPRPGQHHLGASGRRRNLQDAFRLLAVAQGQQGRLVLLVDDILTTGSTALAAAAPLEAANIPVAGLLCLARTPPKHARVPRVG</sequence>
<protein>
    <submittedName>
        <fullName evidence="2">ComF family protein</fullName>
    </submittedName>
</protein>
<reference evidence="2" key="1">
    <citation type="submission" date="2019-09" db="EMBL/GenBank/DDBJ databases">
        <title>Characterisation of the sponge microbiome using genome-centric metagenomics.</title>
        <authorList>
            <person name="Engelberts J.P."/>
            <person name="Robbins S.J."/>
            <person name="De Goeij J.M."/>
            <person name="Aranda M."/>
            <person name="Bell S.C."/>
            <person name="Webster N.S."/>
        </authorList>
    </citation>
    <scope>NUCLEOTIDE SEQUENCE</scope>
    <source>
        <strain evidence="2">SB0676_bin_10</strain>
    </source>
</reference>
<dbReference type="InterPro" id="IPR051910">
    <property type="entry name" value="ComF/GntX_DNA_util-trans"/>
</dbReference>
<dbReference type="PANTHER" id="PTHR47505">
    <property type="entry name" value="DNA UTILIZATION PROTEIN YHGH"/>
    <property type="match status" value="1"/>
</dbReference>
<dbReference type="Gene3D" id="3.40.50.2020">
    <property type="match status" value="1"/>
</dbReference>
<dbReference type="PANTHER" id="PTHR47505:SF1">
    <property type="entry name" value="DNA UTILIZATION PROTEIN YHGH"/>
    <property type="match status" value="1"/>
</dbReference>
<evidence type="ECO:0000256" key="1">
    <source>
        <dbReference type="ARBA" id="ARBA00008007"/>
    </source>
</evidence>
<gene>
    <name evidence="2" type="ORF">F4162_01060</name>
</gene>
<proteinExistence type="inferred from homology"/>
<dbReference type="InterPro" id="IPR000836">
    <property type="entry name" value="PRTase_dom"/>
</dbReference>
<comment type="similarity">
    <text evidence="1">Belongs to the ComF/GntX family.</text>
</comment>
<name>A0A6B1F2S1_9SYNE</name>
<dbReference type="SUPFAM" id="SSF53271">
    <property type="entry name" value="PRTase-like"/>
    <property type="match status" value="1"/>
</dbReference>
<dbReference type="CDD" id="cd06223">
    <property type="entry name" value="PRTases_typeI"/>
    <property type="match status" value="1"/>
</dbReference>
<dbReference type="AlphaFoldDB" id="A0A6B1F2S1"/>
<dbReference type="InterPro" id="IPR029057">
    <property type="entry name" value="PRTase-like"/>
</dbReference>
<organism evidence="2">
    <name type="scientific">Synechococcus sp. SB0676_bin_10</name>
    <dbReference type="NCBI Taxonomy" id="2604869"/>
    <lineage>
        <taxon>Bacteria</taxon>
        <taxon>Bacillati</taxon>
        <taxon>Cyanobacteriota</taxon>
        <taxon>Cyanophyceae</taxon>
        <taxon>Synechococcales</taxon>
        <taxon>Synechococcaceae</taxon>
        <taxon>Synechococcus</taxon>
    </lineage>
</organism>
<accession>A0A6B1F2S1</accession>
<dbReference type="EMBL" id="VYDO01000043">
    <property type="protein sequence ID" value="MYG37620.1"/>
    <property type="molecule type" value="Genomic_DNA"/>
</dbReference>
<comment type="caution">
    <text evidence="2">The sequence shown here is derived from an EMBL/GenBank/DDBJ whole genome shotgun (WGS) entry which is preliminary data.</text>
</comment>
<evidence type="ECO:0000313" key="2">
    <source>
        <dbReference type="EMBL" id="MYG37620.1"/>
    </source>
</evidence>